<dbReference type="EMBL" id="CAJNOJ010001564">
    <property type="protein sequence ID" value="CAF1553009.1"/>
    <property type="molecule type" value="Genomic_DNA"/>
</dbReference>
<evidence type="ECO:0000313" key="1">
    <source>
        <dbReference type="EMBL" id="CAF1553009.1"/>
    </source>
</evidence>
<accession>A0A815X4R6</accession>
<dbReference type="OrthoDB" id="10063803at2759"/>
<organism evidence="1">
    <name type="scientific">Adineta ricciae</name>
    <name type="common">Rotifer</name>
    <dbReference type="NCBI Taxonomy" id="249248"/>
    <lineage>
        <taxon>Eukaryota</taxon>
        <taxon>Metazoa</taxon>
        <taxon>Spiralia</taxon>
        <taxon>Gnathifera</taxon>
        <taxon>Rotifera</taxon>
        <taxon>Eurotatoria</taxon>
        <taxon>Bdelloidea</taxon>
        <taxon>Adinetida</taxon>
        <taxon>Adinetidae</taxon>
        <taxon>Adineta</taxon>
    </lineage>
</organism>
<sequence length="298" mass="32169">MQSSASDSTYIVQIQLAANISSDSEKAQVLKKILTNQQLSDNVIAAIAECAATMYSAKDRCEVLQIIAKRPDLSIAQFRVSVEAIDGISADNYKGACIKAFLVHEQLTAQNLDVILSAAGTMHSSGDMQGVFLELIQNRYLNAQHLASVLYGIAEISNDAHKSFVLCQLAPRLPKSDKNVREAYFEAADSIYSAKEKAAASMAFEPGKLPAGTPSSASDSTYIVQIQLATNISSDSEKAQVLKKILTNQQLSDNVIVAIAECAATMYSAKDRCEVLQIIAKRPDLSIAQFRVSVEAID</sequence>
<protein>
    <submittedName>
        <fullName evidence="1">Uncharacterized protein</fullName>
    </submittedName>
</protein>
<feature type="non-terminal residue" evidence="1">
    <location>
        <position position="1"/>
    </location>
</feature>
<comment type="caution">
    <text evidence="1">The sequence shown here is derived from an EMBL/GenBank/DDBJ whole genome shotgun (WGS) entry which is preliminary data.</text>
</comment>
<dbReference type="Proteomes" id="UP000663852">
    <property type="component" value="Unassembled WGS sequence"/>
</dbReference>
<name>A0A815X4R6_ADIRI</name>
<dbReference type="AlphaFoldDB" id="A0A815X4R6"/>
<proteinExistence type="predicted"/>
<gene>
    <name evidence="1" type="ORF">EDS130_LOCUS46134</name>
</gene>
<reference evidence="1" key="1">
    <citation type="submission" date="2021-02" db="EMBL/GenBank/DDBJ databases">
        <authorList>
            <person name="Nowell W R."/>
        </authorList>
    </citation>
    <scope>NUCLEOTIDE SEQUENCE</scope>
</reference>